<gene>
    <name evidence="1" type="ORF">RchiOBHm_Chr6g0246571</name>
</gene>
<comment type="caution">
    <text evidence="1">The sequence shown here is derived from an EMBL/GenBank/DDBJ whole genome shotgun (WGS) entry which is preliminary data.</text>
</comment>
<accession>A0A2P6PJJ8</accession>
<dbReference type="EMBL" id="PDCK01000044">
    <property type="protein sequence ID" value="PRQ22102.1"/>
    <property type="molecule type" value="Genomic_DNA"/>
</dbReference>
<organism evidence="1 2">
    <name type="scientific">Rosa chinensis</name>
    <name type="common">China rose</name>
    <dbReference type="NCBI Taxonomy" id="74649"/>
    <lineage>
        <taxon>Eukaryota</taxon>
        <taxon>Viridiplantae</taxon>
        <taxon>Streptophyta</taxon>
        <taxon>Embryophyta</taxon>
        <taxon>Tracheophyta</taxon>
        <taxon>Spermatophyta</taxon>
        <taxon>Magnoliopsida</taxon>
        <taxon>eudicotyledons</taxon>
        <taxon>Gunneridae</taxon>
        <taxon>Pentapetalae</taxon>
        <taxon>rosids</taxon>
        <taxon>fabids</taxon>
        <taxon>Rosales</taxon>
        <taxon>Rosaceae</taxon>
        <taxon>Rosoideae</taxon>
        <taxon>Rosoideae incertae sedis</taxon>
        <taxon>Rosa</taxon>
    </lineage>
</organism>
<evidence type="ECO:0000313" key="2">
    <source>
        <dbReference type="Proteomes" id="UP000238479"/>
    </source>
</evidence>
<keyword evidence="2" id="KW-1185">Reference proteome</keyword>
<protein>
    <submittedName>
        <fullName evidence="1">Uncharacterized protein</fullName>
    </submittedName>
</protein>
<reference evidence="1 2" key="1">
    <citation type="journal article" date="2018" name="Nat. Genet.">
        <title>The Rosa genome provides new insights in the design of modern roses.</title>
        <authorList>
            <person name="Bendahmane M."/>
        </authorList>
    </citation>
    <scope>NUCLEOTIDE SEQUENCE [LARGE SCALE GENOMIC DNA]</scope>
    <source>
        <strain evidence="2">cv. Old Blush</strain>
    </source>
</reference>
<name>A0A2P6PJJ8_ROSCH</name>
<dbReference type="Proteomes" id="UP000238479">
    <property type="component" value="Chromosome 6"/>
</dbReference>
<dbReference type="AlphaFoldDB" id="A0A2P6PJJ8"/>
<sequence>MEKRTRGMLMLKRKELSFAEMTTLAIMDVYICRSFGVLLLVLEIQ</sequence>
<dbReference type="Gramene" id="PRQ22102">
    <property type="protein sequence ID" value="PRQ22102"/>
    <property type="gene ID" value="RchiOBHm_Chr6g0246571"/>
</dbReference>
<evidence type="ECO:0000313" key="1">
    <source>
        <dbReference type="EMBL" id="PRQ22102.1"/>
    </source>
</evidence>
<proteinExistence type="predicted"/>